<reference evidence="4 5" key="1">
    <citation type="submission" date="2022-06" db="EMBL/GenBank/DDBJ databases">
        <title>Halomicroarcula sp. a new haloarchaeum isolate from saline soil.</title>
        <authorList>
            <person name="Strakova D."/>
            <person name="Galisteo C."/>
            <person name="Sanchez-Porro C."/>
            <person name="Ventosa A."/>
        </authorList>
    </citation>
    <scope>NUCLEOTIDE SEQUENCE [LARGE SCALE GENOMIC DNA]</scope>
    <source>
        <strain evidence="4 5">S3CR25-11</strain>
    </source>
</reference>
<evidence type="ECO:0000313" key="4">
    <source>
        <dbReference type="EMBL" id="MDS0281826.1"/>
    </source>
</evidence>
<dbReference type="PROSITE" id="PS50110">
    <property type="entry name" value="RESPONSE_REGULATORY"/>
    <property type="match status" value="1"/>
</dbReference>
<dbReference type="InterPro" id="IPR050595">
    <property type="entry name" value="Bact_response_regulator"/>
</dbReference>
<dbReference type="SUPFAM" id="SSF52172">
    <property type="entry name" value="CheY-like"/>
    <property type="match status" value="1"/>
</dbReference>
<dbReference type="SMART" id="SM00448">
    <property type="entry name" value="REC"/>
    <property type="match status" value="1"/>
</dbReference>
<protein>
    <submittedName>
        <fullName evidence="4">Response regulator</fullName>
    </submittedName>
</protein>
<sequence length="114" mass="12659">MDDNRALASVVAESLEHVDSEFRTAYTTEPADALARLRRGRVDCLVTDYEMPDVDGLALVDRDGTDTPFVVFTQRRDEQVANAAADRGGAYLRKGAGREQYRRLAALVREQLGN</sequence>
<accession>A0ABU2FNS3</accession>
<name>A0ABU2FNS3_9EURY</name>
<dbReference type="PANTHER" id="PTHR44591:SF23">
    <property type="entry name" value="CHEY SUBFAMILY"/>
    <property type="match status" value="1"/>
</dbReference>
<evidence type="ECO:0000313" key="5">
    <source>
        <dbReference type="Proteomes" id="UP001268864"/>
    </source>
</evidence>
<dbReference type="PANTHER" id="PTHR44591">
    <property type="entry name" value="STRESS RESPONSE REGULATOR PROTEIN 1"/>
    <property type="match status" value="1"/>
</dbReference>
<dbReference type="RefSeq" id="WP_310899668.1">
    <property type="nucleotide sequence ID" value="NZ_JAMQOS010000002.1"/>
</dbReference>
<evidence type="ECO:0000259" key="3">
    <source>
        <dbReference type="PROSITE" id="PS50110"/>
    </source>
</evidence>
<keyword evidence="1 2" id="KW-0597">Phosphoprotein</keyword>
<dbReference type="EMBL" id="JAMQOS010000002">
    <property type="protein sequence ID" value="MDS0281826.1"/>
    <property type="molecule type" value="Genomic_DNA"/>
</dbReference>
<dbReference type="InterPro" id="IPR001789">
    <property type="entry name" value="Sig_transdc_resp-reg_receiver"/>
</dbReference>
<evidence type="ECO:0000256" key="1">
    <source>
        <dbReference type="ARBA" id="ARBA00022553"/>
    </source>
</evidence>
<feature type="modified residue" description="4-aspartylphosphate" evidence="2">
    <location>
        <position position="48"/>
    </location>
</feature>
<dbReference type="CDD" id="cd00156">
    <property type="entry name" value="REC"/>
    <property type="match status" value="1"/>
</dbReference>
<dbReference type="Gene3D" id="3.40.50.2300">
    <property type="match status" value="1"/>
</dbReference>
<dbReference type="InterPro" id="IPR011006">
    <property type="entry name" value="CheY-like_superfamily"/>
</dbReference>
<feature type="domain" description="Response regulatory" evidence="3">
    <location>
        <begin position="1"/>
        <end position="109"/>
    </location>
</feature>
<dbReference type="Pfam" id="PF00072">
    <property type="entry name" value="Response_reg"/>
    <property type="match status" value="1"/>
</dbReference>
<dbReference type="Proteomes" id="UP001268864">
    <property type="component" value="Unassembled WGS sequence"/>
</dbReference>
<evidence type="ECO:0000256" key="2">
    <source>
        <dbReference type="PROSITE-ProRule" id="PRU00169"/>
    </source>
</evidence>
<organism evidence="4 5">
    <name type="scientific">Haloarcula onubensis</name>
    <dbReference type="NCBI Taxonomy" id="2950539"/>
    <lineage>
        <taxon>Archaea</taxon>
        <taxon>Methanobacteriati</taxon>
        <taxon>Methanobacteriota</taxon>
        <taxon>Stenosarchaea group</taxon>
        <taxon>Halobacteria</taxon>
        <taxon>Halobacteriales</taxon>
        <taxon>Haloarculaceae</taxon>
        <taxon>Haloarcula</taxon>
    </lineage>
</organism>
<comment type="caution">
    <text evidence="4">The sequence shown here is derived from an EMBL/GenBank/DDBJ whole genome shotgun (WGS) entry which is preliminary data.</text>
</comment>
<gene>
    <name evidence="4" type="ORF">NDI86_06795</name>
</gene>
<proteinExistence type="predicted"/>
<keyword evidence="5" id="KW-1185">Reference proteome</keyword>